<accession>A0AAV4FEM6</accession>
<feature type="signal peptide" evidence="1">
    <location>
        <begin position="1"/>
        <end position="21"/>
    </location>
</feature>
<dbReference type="EMBL" id="BMAT01011341">
    <property type="protein sequence ID" value="GFR70820.1"/>
    <property type="molecule type" value="Genomic_DNA"/>
</dbReference>
<reference evidence="2 3" key="1">
    <citation type="journal article" date="2021" name="Elife">
        <title>Chloroplast acquisition without the gene transfer in kleptoplastic sea slugs, Plakobranchus ocellatus.</title>
        <authorList>
            <person name="Maeda T."/>
            <person name="Takahashi S."/>
            <person name="Yoshida T."/>
            <person name="Shimamura S."/>
            <person name="Takaki Y."/>
            <person name="Nagai Y."/>
            <person name="Toyoda A."/>
            <person name="Suzuki Y."/>
            <person name="Arimoto A."/>
            <person name="Ishii H."/>
            <person name="Satoh N."/>
            <person name="Nishiyama T."/>
            <person name="Hasebe M."/>
            <person name="Maruyama T."/>
            <person name="Minagawa J."/>
            <person name="Obokata J."/>
            <person name="Shigenobu S."/>
        </authorList>
    </citation>
    <scope>NUCLEOTIDE SEQUENCE [LARGE SCALE GENOMIC DNA]</scope>
</reference>
<evidence type="ECO:0000313" key="2">
    <source>
        <dbReference type="EMBL" id="GFR70820.1"/>
    </source>
</evidence>
<dbReference type="Proteomes" id="UP000762676">
    <property type="component" value="Unassembled WGS sequence"/>
</dbReference>
<keyword evidence="3" id="KW-1185">Reference proteome</keyword>
<protein>
    <submittedName>
        <fullName evidence="2">Uncharacterized protein</fullName>
    </submittedName>
</protein>
<evidence type="ECO:0000256" key="1">
    <source>
        <dbReference type="SAM" id="SignalP"/>
    </source>
</evidence>
<keyword evidence="1" id="KW-0732">Signal</keyword>
<sequence length="110" mass="12106">MAPGYITASLLVLALCGVAHADDDGFSMWGWPSFGKTGVCTHGQYLLIVRQIFLRKLRVDMEVEATVMREVEGEATGATTTSTIRMDMDTIITTRIRMDTTNTNNTVEMG</sequence>
<comment type="caution">
    <text evidence="2">The sequence shown here is derived from an EMBL/GenBank/DDBJ whole genome shotgun (WGS) entry which is preliminary data.</text>
</comment>
<organism evidence="2 3">
    <name type="scientific">Elysia marginata</name>
    <dbReference type="NCBI Taxonomy" id="1093978"/>
    <lineage>
        <taxon>Eukaryota</taxon>
        <taxon>Metazoa</taxon>
        <taxon>Spiralia</taxon>
        <taxon>Lophotrochozoa</taxon>
        <taxon>Mollusca</taxon>
        <taxon>Gastropoda</taxon>
        <taxon>Heterobranchia</taxon>
        <taxon>Euthyneura</taxon>
        <taxon>Panpulmonata</taxon>
        <taxon>Sacoglossa</taxon>
        <taxon>Placobranchoidea</taxon>
        <taxon>Plakobranchidae</taxon>
        <taxon>Elysia</taxon>
    </lineage>
</organism>
<evidence type="ECO:0000313" key="3">
    <source>
        <dbReference type="Proteomes" id="UP000762676"/>
    </source>
</evidence>
<name>A0AAV4FEM6_9GAST</name>
<dbReference type="AlphaFoldDB" id="A0AAV4FEM6"/>
<gene>
    <name evidence="2" type="ORF">ElyMa_005662500</name>
</gene>
<feature type="chain" id="PRO_5043360407" evidence="1">
    <location>
        <begin position="22"/>
        <end position="110"/>
    </location>
</feature>
<proteinExistence type="predicted"/>